<evidence type="ECO:0000313" key="2">
    <source>
        <dbReference type="Proteomes" id="UP000268887"/>
    </source>
</evidence>
<name>A0A3M5GND1_PSESS</name>
<accession>A0A3M5GND1</accession>
<dbReference type="Proteomes" id="UP000268887">
    <property type="component" value="Unassembled WGS sequence"/>
</dbReference>
<comment type="caution">
    <text evidence="1">The sequence shown here is derived from an EMBL/GenBank/DDBJ whole genome shotgun (WGS) entry which is preliminary data.</text>
</comment>
<dbReference type="EMBL" id="RBSV01000057">
    <property type="protein sequence ID" value="RMS87633.1"/>
    <property type="molecule type" value="Genomic_DNA"/>
</dbReference>
<organism evidence="1 2">
    <name type="scientific">Pseudomonas savastanoi</name>
    <name type="common">Pseudomonas syringae pv. savastanoi</name>
    <dbReference type="NCBI Taxonomy" id="29438"/>
    <lineage>
        <taxon>Bacteria</taxon>
        <taxon>Pseudomonadati</taxon>
        <taxon>Pseudomonadota</taxon>
        <taxon>Gammaproteobacteria</taxon>
        <taxon>Pseudomonadales</taxon>
        <taxon>Pseudomonadaceae</taxon>
        <taxon>Pseudomonas</taxon>
    </lineage>
</organism>
<reference evidence="1 2" key="1">
    <citation type="submission" date="2018-08" db="EMBL/GenBank/DDBJ databases">
        <title>Recombination of ecologically and evolutionarily significant loci maintains genetic cohesion in the Pseudomonas syringae species complex.</title>
        <authorList>
            <person name="Dillon M."/>
            <person name="Thakur S."/>
            <person name="Almeida R.N.D."/>
            <person name="Weir B.S."/>
            <person name="Guttman D.S."/>
        </authorList>
    </citation>
    <scope>NUCLEOTIDE SEQUENCE [LARGE SCALE GENOMIC DNA]</scope>
    <source>
        <strain evidence="1 2">ICMP 13927</strain>
    </source>
</reference>
<gene>
    <name evidence="1" type="ORF">ALP60_200035</name>
</gene>
<evidence type="ECO:0000313" key="1">
    <source>
        <dbReference type="EMBL" id="RMS87633.1"/>
    </source>
</evidence>
<sequence length="68" mass="7933">MKAWSSPVVTHIIQPYSLLFFIMPSGVNDIPLISVAISYSDKVLERLDIKSRIMFYTSGYLFVFEYFF</sequence>
<protein>
    <submittedName>
        <fullName evidence="1">Uncharacterized protein</fullName>
    </submittedName>
</protein>
<dbReference type="AlphaFoldDB" id="A0A3M5GND1"/>
<proteinExistence type="predicted"/>